<gene>
    <name evidence="1" type="ORF">AVDCRST_MAG28-2087</name>
</gene>
<evidence type="ECO:0000313" key="1">
    <source>
        <dbReference type="EMBL" id="CAA9453653.1"/>
    </source>
</evidence>
<feature type="non-terminal residue" evidence="1">
    <location>
        <position position="1"/>
    </location>
</feature>
<reference evidence="1" key="1">
    <citation type="submission" date="2020-02" db="EMBL/GenBank/DDBJ databases">
        <authorList>
            <person name="Meier V. D."/>
        </authorList>
    </citation>
    <scope>NUCLEOTIDE SEQUENCE</scope>
    <source>
        <strain evidence="1">AVDCRST_MAG28</strain>
    </source>
</reference>
<feature type="non-terminal residue" evidence="1">
    <location>
        <position position="37"/>
    </location>
</feature>
<name>A0A6J4R0Q6_9ACTN</name>
<proteinExistence type="predicted"/>
<sequence length="37" mass="4509">TGKLWWRRWVRRSTQSPPEMREISSSIVGTGLWFNRF</sequence>
<dbReference type="EMBL" id="CADCVE010000038">
    <property type="protein sequence ID" value="CAA9453653.1"/>
    <property type="molecule type" value="Genomic_DNA"/>
</dbReference>
<accession>A0A6J4R0Q6</accession>
<organism evidence="1">
    <name type="scientific">uncultured Rubrobacteraceae bacterium</name>
    <dbReference type="NCBI Taxonomy" id="349277"/>
    <lineage>
        <taxon>Bacteria</taxon>
        <taxon>Bacillati</taxon>
        <taxon>Actinomycetota</taxon>
        <taxon>Rubrobacteria</taxon>
        <taxon>Rubrobacterales</taxon>
        <taxon>Rubrobacteraceae</taxon>
        <taxon>environmental samples</taxon>
    </lineage>
</organism>
<protein>
    <submittedName>
        <fullName evidence="1">Uncharacterized protein</fullName>
    </submittedName>
</protein>
<dbReference type="AlphaFoldDB" id="A0A6J4R0Q6"/>